<protein>
    <submittedName>
        <fullName evidence="1">Uncharacterized protein</fullName>
    </submittedName>
</protein>
<proteinExistence type="predicted"/>
<organism evidence="1">
    <name type="scientific">Arundo donax</name>
    <name type="common">Giant reed</name>
    <name type="synonym">Donax arundinaceus</name>
    <dbReference type="NCBI Taxonomy" id="35708"/>
    <lineage>
        <taxon>Eukaryota</taxon>
        <taxon>Viridiplantae</taxon>
        <taxon>Streptophyta</taxon>
        <taxon>Embryophyta</taxon>
        <taxon>Tracheophyta</taxon>
        <taxon>Spermatophyta</taxon>
        <taxon>Magnoliopsida</taxon>
        <taxon>Liliopsida</taxon>
        <taxon>Poales</taxon>
        <taxon>Poaceae</taxon>
        <taxon>PACMAD clade</taxon>
        <taxon>Arundinoideae</taxon>
        <taxon>Arundineae</taxon>
        <taxon>Arundo</taxon>
    </lineage>
</organism>
<name>A0A0A9AFD0_ARUDO</name>
<evidence type="ECO:0000313" key="1">
    <source>
        <dbReference type="EMBL" id="JAD47610.1"/>
    </source>
</evidence>
<reference evidence="1" key="2">
    <citation type="journal article" date="2015" name="Data Brief">
        <title>Shoot transcriptome of the giant reed, Arundo donax.</title>
        <authorList>
            <person name="Barrero R.A."/>
            <person name="Guerrero F.D."/>
            <person name="Moolhuijzen P."/>
            <person name="Goolsby J.A."/>
            <person name="Tidwell J."/>
            <person name="Bellgard S.E."/>
            <person name="Bellgard M.I."/>
        </authorList>
    </citation>
    <scope>NUCLEOTIDE SEQUENCE</scope>
    <source>
        <tissue evidence="1">Shoot tissue taken approximately 20 cm above the soil surface</tissue>
    </source>
</reference>
<dbReference type="EMBL" id="GBRH01250285">
    <property type="protein sequence ID" value="JAD47610.1"/>
    <property type="molecule type" value="Transcribed_RNA"/>
</dbReference>
<sequence>MSTCIAKAINLTAKAFRGYIQLGAIEVNMYN</sequence>
<accession>A0A0A9AFD0</accession>
<dbReference type="AlphaFoldDB" id="A0A0A9AFD0"/>
<reference evidence="1" key="1">
    <citation type="submission" date="2014-09" db="EMBL/GenBank/DDBJ databases">
        <authorList>
            <person name="Magalhaes I.L.F."/>
            <person name="Oliveira U."/>
            <person name="Santos F.R."/>
            <person name="Vidigal T.H.D.A."/>
            <person name="Brescovit A.D."/>
            <person name="Santos A.J."/>
        </authorList>
    </citation>
    <scope>NUCLEOTIDE SEQUENCE</scope>
    <source>
        <tissue evidence="1">Shoot tissue taken approximately 20 cm above the soil surface</tissue>
    </source>
</reference>